<reference evidence="2 3" key="1">
    <citation type="submission" date="2018-11" db="EMBL/GenBank/DDBJ databases">
        <title>Genome assembly of Steccherinum ochraceum LE-BIN_3174, the white-rot fungus of the Steccherinaceae family (The Residual Polyporoid clade, Polyporales, Basidiomycota).</title>
        <authorList>
            <person name="Fedorova T.V."/>
            <person name="Glazunova O.A."/>
            <person name="Landesman E.O."/>
            <person name="Moiseenko K.V."/>
            <person name="Psurtseva N.V."/>
            <person name="Savinova O.S."/>
            <person name="Shakhova N.V."/>
            <person name="Tyazhelova T.V."/>
            <person name="Vasina D.V."/>
        </authorList>
    </citation>
    <scope>NUCLEOTIDE SEQUENCE [LARGE SCALE GENOMIC DNA]</scope>
    <source>
        <strain evidence="2 3">LE-BIN_3174</strain>
    </source>
</reference>
<dbReference type="SUPFAM" id="SSF81383">
    <property type="entry name" value="F-box domain"/>
    <property type="match status" value="1"/>
</dbReference>
<dbReference type="InterPro" id="IPR036047">
    <property type="entry name" value="F-box-like_dom_sf"/>
</dbReference>
<evidence type="ECO:0000313" key="3">
    <source>
        <dbReference type="Proteomes" id="UP000292702"/>
    </source>
</evidence>
<organism evidence="2 3">
    <name type="scientific">Steccherinum ochraceum</name>
    <dbReference type="NCBI Taxonomy" id="92696"/>
    <lineage>
        <taxon>Eukaryota</taxon>
        <taxon>Fungi</taxon>
        <taxon>Dikarya</taxon>
        <taxon>Basidiomycota</taxon>
        <taxon>Agaricomycotina</taxon>
        <taxon>Agaricomycetes</taxon>
        <taxon>Polyporales</taxon>
        <taxon>Steccherinaceae</taxon>
        <taxon>Steccherinum</taxon>
    </lineage>
</organism>
<dbReference type="EMBL" id="RWJN01000032">
    <property type="protein sequence ID" value="TCD69871.1"/>
    <property type="molecule type" value="Genomic_DNA"/>
</dbReference>
<name>A0A4R0RMN7_9APHY</name>
<dbReference type="InterPro" id="IPR001810">
    <property type="entry name" value="F-box_dom"/>
</dbReference>
<dbReference type="Proteomes" id="UP000292702">
    <property type="component" value="Unassembled WGS sequence"/>
</dbReference>
<proteinExistence type="predicted"/>
<accession>A0A4R0RMN7</accession>
<dbReference type="STRING" id="92696.A0A4R0RMN7"/>
<protein>
    <recommendedName>
        <fullName evidence="1">F-box domain-containing protein</fullName>
    </recommendedName>
</protein>
<dbReference type="Pfam" id="PF12937">
    <property type="entry name" value="F-box-like"/>
    <property type="match status" value="1"/>
</dbReference>
<evidence type="ECO:0000313" key="2">
    <source>
        <dbReference type="EMBL" id="TCD69871.1"/>
    </source>
</evidence>
<dbReference type="AlphaFoldDB" id="A0A4R0RMN7"/>
<keyword evidence="3" id="KW-1185">Reference proteome</keyword>
<gene>
    <name evidence="2" type="ORF">EIP91_005948</name>
</gene>
<feature type="domain" description="F-box" evidence="1">
    <location>
        <begin position="29"/>
        <end position="72"/>
    </location>
</feature>
<evidence type="ECO:0000259" key="1">
    <source>
        <dbReference type="Pfam" id="PF12937"/>
    </source>
</evidence>
<dbReference type="OrthoDB" id="2801112at2759"/>
<sequence>MMAVLLSAVDNTTRMLSDNPAPIFQRLLINHLPPELLHIIFDQYLDQYNARRLGSTCRLFRDIAMTYIYRSCNLRYRWLDRDVLFTAEDEQATILSVILHAQEDLLEQMQAVLADPFVLASILEIYLSGPSELRENLDFSGFAEESEERQNFYAPLNNAFQSICCKAVNAQRFKIVGWEVPADMMETTLSMTRLRTLEIMDCRIWDDHPETSHLTSSHISNVHFAIRDTGSLPAWNYIASLPHLQFLLVKVLHNARTLASDHHPPIPVFRFMKRFLGLGIFPWDTWGLAAWIRLAKLDNGGQLPLTHFKIESQLRREHITSLLQALAGAALKNLSLDGIHWATTELLVDIGRMFPTLEFLSLELLQSNRQMNTRTAKWPQPSWEYAAALQHFPKLKHFAWNRSDDLLEISSGSLVFFEDGWPTGQQWSDPELRDIYMAQAGFIDDWECVAKLFAVKCGSLEMVSFTSGGSLLRKHYIIQRLSGGRAHVEPCDDCPPGDVFRNFLKENPDQFDFSGWMEPSDQ</sequence>
<dbReference type="CDD" id="cd09917">
    <property type="entry name" value="F-box_SF"/>
    <property type="match status" value="1"/>
</dbReference>
<comment type="caution">
    <text evidence="2">The sequence shown here is derived from an EMBL/GenBank/DDBJ whole genome shotgun (WGS) entry which is preliminary data.</text>
</comment>